<dbReference type="GeneID" id="26970659"/>
<keyword evidence="2" id="KW-1185">Reference proteome</keyword>
<dbReference type="Proteomes" id="UP000002059">
    <property type="component" value="Partially assembled WGS sequence"/>
</dbReference>
<name>A0A0A2V150_PARBA</name>
<accession>A0A0A2V150</accession>
<dbReference type="HOGENOM" id="CLU_2184753_0_0_1"/>
<dbReference type="VEuPathDB" id="FungiDB:PAAG_11773"/>
<gene>
    <name evidence="1" type="ORF">PAAG_11773</name>
</gene>
<evidence type="ECO:0000313" key="1">
    <source>
        <dbReference type="EMBL" id="KGQ01536.1"/>
    </source>
</evidence>
<protein>
    <submittedName>
        <fullName evidence="1">Uncharacterized protein</fullName>
    </submittedName>
</protein>
<organism evidence="1 2">
    <name type="scientific">Paracoccidioides lutzii (strain ATCC MYA-826 / Pb01)</name>
    <name type="common">Paracoccidioides brasiliensis</name>
    <dbReference type="NCBI Taxonomy" id="502779"/>
    <lineage>
        <taxon>Eukaryota</taxon>
        <taxon>Fungi</taxon>
        <taxon>Dikarya</taxon>
        <taxon>Ascomycota</taxon>
        <taxon>Pezizomycotina</taxon>
        <taxon>Eurotiomycetes</taxon>
        <taxon>Eurotiomycetidae</taxon>
        <taxon>Onygenales</taxon>
        <taxon>Ajellomycetaceae</taxon>
        <taxon>Paracoccidioides</taxon>
    </lineage>
</organism>
<proteinExistence type="predicted"/>
<evidence type="ECO:0000313" key="2">
    <source>
        <dbReference type="Proteomes" id="UP000002059"/>
    </source>
</evidence>
<sequence>MDQRWYAITGQYLNNGFSGEEFKMEVLNFELSFLMSFLSFFRFGSFSTGTCTSRPVSRVVETNDMVVFVQTPINGFAKVGIDMLAGYRWAASGGQQIVKTKLGKYAGIT</sequence>
<dbReference type="EMBL" id="KN294000">
    <property type="protein sequence ID" value="KGQ01536.1"/>
    <property type="molecule type" value="Genomic_DNA"/>
</dbReference>
<dbReference type="RefSeq" id="XP_015703051.1">
    <property type="nucleotide sequence ID" value="XM_015847360.1"/>
</dbReference>
<dbReference type="KEGG" id="pbl:PAAG_11773"/>
<reference evidence="1 2" key="1">
    <citation type="journal article" date="2011" name="PLoS Genet.">
        <title>Comparative genomic analysis of human fungal pathogens causing paracoccidioidomycosis.</title>
        <authorList>
            <person name="Desjardins C.A."/>
            <person name="Champion M.D."/>
            <person name="Holder J.W."/>
            <person name="Muszewska A."/>
            <person name="Goldberg J."/>
            <person name="Bailao A.M."/>
            <person name="Brigido M.M."/>
            <person name="Ferreira M.E."/>
            <person name="Garcia A.M."/>
            <person name="Grynberg M."/>
            <person name="Gujja S."/>
            <person name="Heiman D.I."/>
            <person name="Henn M.R."/>
            <person name="Kodira C.D."/>
            <person name="Leon-Narvaez H."/>
            <person name="Longo L.V."/>
            <person name="Ma L.J."/>
            <person name="Malavazi I."/>
            <person name="Matsuo A.L."/>
            <person name="Morais F.V."/>
            <person name="Pereira M."/>
            <person name="Rodriguez-Brito S."/>
            <person name="Sakthikumar S."/>
            <person name="Salem-Izacc S.M."/>
            <person name="Sykes S.M."/>
            <person name="Teixeira M.M."/>
            <person name="Vallejo M.C."/>
            <person name="Walter M.E."/>
            <person name="Yandava C."/>
            <person name="Young S."/>
            <person name="Zeng Q."/>
            <person name="Zucker J."/>
            <person name="Felipe M.S."/>
            <person name="Goldman G.H."/>
            <person name="Haas B.J."/>
            <person name="McEwen J.G."/>
            <person name="Nino-Vega G."/>
            <person name="Puccia R."/>
            <person name="San-Blas G."/>
            <person name="Soares C.M."/>
            <person name="Birren B.W."/>
            <person name="Cuomo C.A."/>
        </authorList>
    </citation>
    <scope>NUCLEOTIDE SEQUENCE [LARGE SCALE GENOMIC DNA]</scope>
    <source>
        <strain evidence="2">ATCC MYA-826 / Pb01</strain>
    </source>
</reference>
<dbReference type="AlphaFoldDB" id="A0A0A2V150"/>